<evidence type="ECO:0000259" key="3">
    <source>
        <dbReference type="Pfam" id="PF03713"/>
    </source>
</evidence>
<keyword evidence="5" id="KW-1185">Reference proteome</keyword>
<dbReference type="InterPro" id="IPR005183">
    <property type="entry name" value="DUF305_CopM-like"/>
</dbReference>
<dbReference type="Proteomes" id="UP001162891">
    <property type="component" value="Chromosome"/>
</dbReference>
<feature type="domain" description="DUF305" evidence="3">
    <location>
        <begin position="49"/>
        <end position="124"/>
    </location>
</feature>
<proteinExistence type="predicted"/>
<protein>
    <recommendedName>
        <fullName evidence="3">DUF305 domain-containing protein</fullName>
    </recommendedName>
</protein>
<organism evidence="4 5">
    <name type="scientific">Anaeromyxobacter oryzae</name>
    <dbReference type="NCBI Taxonomy" id="2918170"/>
    <lineage>
        <taxon>Bacteria</taxon>
        <taxon>Pseudomonadati</taxon>
        <taxon>Myxococcota</taxon>
        <taxon>Myxococcia</taxon>
        <taxon>Myxococcales</taxon>
        <taxon>Cystobacterineae</taxon>
        <taxon>Anaeromyxobacteraceae</taxon>
        <taxon>Anaeromyxobacter</taxon>
    </lineage>
</organism>
<feature type="signal peptide" evidence="2">
    <location>
        <begin position="1"/>
        <end position="37"/>
    </location>
</feature>
<dbReference type="Pfam" id="PF03713">
    <property type="entry name" value="DUF305"/>
    <property type="match status" value="1"/>
</dbReference>
<name>A0ABM7WXJ7_9BACT</name>
<accession>A0ABM7WXJ7</accession>
<dbReference type="EMBL" id="AP025591">
    <property type="protein sequence ID" value="BDG04200.1"/>
    <property type="molecule type" value="Genomic_DNA"/>
</dbReference>
<evidence type="ECO:0000313" key="5">
    <source>
        <dbReference type="Proteomes" id="UP001162891"/>
    </source>
</evidence>
<dbReference type="PANTHER" id="PTHR36933:SF1">
    <property type="entry name" value="SLL0788 PROTEIN"/>
    <property type="match status" value="1"/>
</dbReference>
<dbReference type="PANTHER" id="PTHR36933">
    <property type="entry name" value="SLL0788 PROTEIN"/>
    <property type="match status" value="1"/>
</dbReference>
<evidence type="ECO:0000256" key="2">
    <source>
        <dbReference type="SAM" id="SignalP"/>
    </source>
</evidence>
<feature type="region of interest" description="Disordered" evidence="1">
    <location>
        <begin position="132"/>
        <end position="151"/>
    </location>
</feature>
<reference evidence="5" key="1">
    <citation type="journal article" date="2022" name="Int. J. Syst. Evol. Microbiol.">
        <title>Anaeromyxobacter oryzae sp. nov., Anaeromyxobacter diazotrophicus sp. nov. and Anaeromyxobacter paludicola sp. nov., isolated from paddy soils.</title>
        <authorList>
            <person name="Itoh H."/>
            <person name="Xu Z."/>
            <person name="Mise K."/>
            <person name="Masuda Y."/>
            <person name="Ushijima N."/>
            <person name="Hayakawa C."/>
            <person name="Shiratori Y."/>
            <person name="Senoo K."/>
        </authorList>
    </citation>
    <scope>NUCLEOTIDE SEQUENCE [LARGE SCALE GENOMIC DNA]</scope>
    <source>
        <strain evidence="5">Red232</strain>
    </source>
</reference>
<dbReference type="Gene3D" id="1.20.1260.10">
    <property type="match status" value="1"/>
</dbReference>
<gene>
    <name evidence="4" type="ORF">AMOR_31960</name>
</gene>
<evidence type="ECO:0000256" key="1">
    <source>
        <dbReference type="SAM" id="MobiDB-lite"/>
    </source>
</evidence>
<feature type="chain" id="PRO_5045272334" description="DUF305 domain-containing protein" evidence="2">
    <location>
        <begin position="38"/>
        <end position="151"/>
    </location>
</feature>
<evidence type="ECO:0000313" key="4">
    <source>
        <dbReference type="EMBL" id="BDG04200.1"/>
    </source>
</evidence>
<dbReference type="InterPro" id="IPR012347">
    <property type="entry name" value="Ferritin-like"/>
</dbReference>
<keyword evidence="2" id="KW-0732">Signal</keyword>
<sequence length="151" mass="16004">MKTPSLVRWRAALSYASPRVLALVAAAAALAFAPNAAAPHDGHARSGCDGFQAAMEAAMARMHSGMDLPFSGDADRDFARMMIPHHQGAIDMAIAELRHGKDERLRRLAQEIIVEQQQEIAVMHLALGDAVSAGSPSPTQIAPAGETSKEP</sequence>